<accession>A0A517R008</accession>
<dbReference type="RefSeq" id="WP_310821229.1">
    <property type="nucleotide sequence ID" value="NZ_CP036268.1"/>
</dbReference>
<reference evidence="1 2" key="1">
    <citation type="submission" date="2019-02" db="EMBL/GenBank/DDBJ databases">
        <title>Deep-cultivation of Planctomycetes and their phenomic and genomic characterization uncovers novel biology.</title>
        <authorList>
            <person name="Wiegand S."/>
            <person name="Jogler M."/>
            <person name="Boedeker C."/>
            <person name="Pinto D."/>
            <person name="Vollmers J."/>
            <person name="Rivas-Marin E."/>
            <person name="Kohn T."/>
            <person name="Peeters S.H."/>
            <person name="Heuer A."/>
            <person name="Rast P."/>
            <person name="Oberbeckmann S."/>
            <person name="Bunk B."/>
            <person name="Jeske O."/>
            <person name="Meyerdierks A."/>
            <person name="Storesund J.E."/>
            <person name="Kallscheuer N."/>
            <person name="Luecker S."/>
            <person name="Lage O.M."/>
            <person name="Pohl T."/>
            <person name="Merkel B.J."/>
            <person name="Hornburger P."/>
            <person name="Mueller R.-W."/>
            <person name="Bruemmer F."/>
            <person name="Labrenz M."/>
            <person name="Spormann A.M."/>
            <person name="Op den Camp H."/>
            <person name="Overmann J."/>
            <person name="Amann R."/>
            <person name="Jetten M.S.M."/>
            <person name="Mascher T."/>
            <person name="Medema M.H."/>
            <person name="Devos D.P."/>
            <person name="Kaster A.-K."/>
            <person name="Ovreas L."/>
            <person name="Rohde M."/>
            <person name="Galperin M.Y."/>
            <person name="Jogler C."/>
        </authorList>
    </citation>
    <scope>NUCLEOTIDE SEQUENCE [LARGE SCALE GENOMIC DNA]</scope>
    <source>
        <strain evidence="1 2">Pan189</strain>
    </source>
</reference>
<organism evidence="1 2">
    <name type="scientific">Stratiformator vulcanicus</name>
    <dbReference type="NCBI Taxonomy" id="2527980"/>
    <lineage>
        <taxon>Bacteria</taxon>
        <taxon>Pseudomonadati</taxon>
        <taxon>Planctomycetota</taxon>
        <taxon>Planctomycetia</taxon>
        <taxon>Planctomycetales</taxon>
        <taxon>Planctomycetaceae</taxon>
        <taxon>Stratiformator</taxon>
    </lineage>
</organism>
<dbReference type="Pfam" id="PF18742">
    <property type="entry name" value="DpnII-MboI"/>
    <property type="match status" value="1"/>
</dbReference>
<protein>
    <submittedName>
        <fullName evidence="1">Uncharacterized protein</fullName>
    </submittedName>
</protein>
<keyword evidence="2" id="KW-1185">Reference proteome</keyword>
<gene>
    <name evidence="1" type="ORF">Pan189_16050</name>
</gene>
<dbReference type="EMBL" id="CP036268">
    <property type="protein sequence ID" value="QDT37232.1"/>
    <property type="molecule type" value="Genomic_DNA"/>
</dbReference>
<proteinExistence type="predicted"/>
<evidence type="ECO:0000313" key="1">
    <source>
        <dbReference type="EMBL" id="QDT37232.1"/>
    </source>
</evidence>
<dbReference type="KEGG" id="svp:Pan189_16050"/>
<evidence type="ECO:0000313" key="2">
    <source>
        <dbReference type="Proteomes" id="UP000317318"/>
    </source>
</evidence>
<sequence>MQNIKIPRSVCAVVASVLHGSHPVLDAKFASAGVPGPPPDLPHATKWKEWLYRAGKDPSVDSLCVLGSLIEEFMDVPPLPNSGATFKLLGQQFGDESNPLKAYQEERQRLETTLEAAGLRYFNGGRVLPISSSPSETVADTNGEQTRRPQQVEELIEVIVRGANRAMYPLTHRRKGLTSLTFTSEYDIQDLLHSHLRSWIADIRPEEYTPSYAGVSTRMDFLLPRYKMVIEVKRVRDKSHASRIGQELIIDMEHYRAHPSCDSLWCVVYDPGHFIENPNGITKDLEGKRTSPGGSVSVRIFVL</sequence>
<name>A0A517R008_9PLAN</name>
<dbReference type="AlphaFoldDB" id="A0A517R008"/>
<dbReference type="Proteomes" id="UP000317318">
    <property type="component" value="Chromosome"/>
</dbReference>